<dbReference type="SUPFAM" id="SSF55447">
    <property type="entry name" value="CO dehydrogenase flavoprotein C-terminal domain-like"/>
    <property type="match status" value="1"/>
</dbReference>
<dbReference type="Pfam" id="PF03450">
    <property type="entry name" value="CO_deh_flav_C"/>
    <property type="match status" value="1"/>
</dbReference>
<comment type="caution">
    <text evidence="5">The sequence shown here is derived from an EMBL/GenBank/DDBJ whole genome shotgun (WGS) entry which is preliminary data.</text>
</comment>
<dbReference type="SMART" id="SM01092">
    <property type="entry name" value="CO_deh_flav_C"/>
    <property type="match status" value="1"/>
</dbReference>
<dbReference type="InterPro" id="IPR036318">
    <property type="entry name" value="FAD-bd_PCMH-like_sf"/>
</dbReference>
<evidence type="ECO:0000259" key="4">
    <source>
        <dbReference type="PROSITE" id="PS51387"/>
    </source>
</evidence>
<dbReference type="InterPro" id="IPR005107">
    <property type="entry name" value="CO_DH_flav_C"/>
</dbReference>
<dbReference type="InterPro" id="IPR016169">
    <property type="entry name" value="FAD-bd_PCMH_sub2"/>
</dbReference>
<dbReference type="Pfam" id="PF00941">
    <property type="entry name" value="FAD_binding_5"/>
    <property type="match status" value="1"/>
</dbReference>
<dbReference type="EMBL" id="JBHRXI010000010">
    <property type="protein sequence ID" value="MFC3614337.1"/>
    <property type="molecule type" value="Genomic_DNA"/>
</dbReference>
<keyword evidence="3" id="KW-0560">Oxidoreductase</keyword>
<dbReference type="InterPro" id="IPR051312">
    <property type="entry name" value="Diverse_Substr_Oxidored"/>
</dbReference>
<evidence type="ECO:0000256" key="2">
    <source>
        <dbReference type="ARBA" id="ARBA00022827"/>
    </source>
</evidence>
<dbReference type="Gene3D" id="3.30.465.10">
    <property type="match status" value="1"/>
</dbReference>
<keyword evidence="2" id="KW-0274">FAD</keyword>
<gene>
    <name evidence="5" type="ORF">ACFORG_11240</name>
</gene>
<evidence type="ECO:0000313" key="6">
    <source>
        <dbReference type="Proteomes" id="UP001595629"/>
    </source>
</evidence>
<organism evidence="5 6">
    <name type="scientific">Lutimaribacter marinistellae</name>
    <dbReference type="NCBI Taxonomy" id="1820329"/>
    <lineage>
        <taxon>Bacteria</taxon>
        <taxon>Pseudomonadati</taxon>
        <taxon>Pseudomonadota</taxon>
        <taxon>Alphaproteobacteria</taxon>
        <taxon>Rhodobacterales</taxon>
        <taxon>Roseobacteraceae</taxon>
        <taxon>Lutimaribacter</taxon>
    </lineage>
</organism>
<name>A0ABV7TFD7_9RHOB</name>
<dbReference type="PANTHER" id="PTHR42659">
    <property type="entry name" value="XANTHINE DEHYDROGENASE SUBUNIT C-RELATED"/>
    <property type="match status" value="1"/>
</dbReference>
<dbReference type="InterPro" id="IPR036683">
    <property type="entry name" value="CO_DH_flav_C_dom_sf"/>
</dbReference>
<keyword evidence="1" id="KW-0285">Flavoprotein</keyword>
<dbReference type="InterPro" id="IPR016166">
    <property type="entry name" value="FAD-bd_PCMH"/>
</dbReference>
<feature type="domain" description="FAD-binding PCMH-type" evidence="4">
    <location>
        <begin position="1"/>
        <end position="168"/>
    </location>
</feature>
<protein>
    <submittedName>
        <fullName evidence="5">FAD binding domain-containing protein</fullName>
    </submittedName>
</protein>
<keyword evidence="6" id="KW-1185">Reference proteome</keyword>
<dbReference type="Proteomes" id="UP001595629">
    <property type="component" value="Unassembled WGS sequence"/>
</dbReference>
<dbReference type="PROSITE" id="PS51387">
    <property type="entry name" value="FAD_PCMH"/>
    <property type="match status" value="1"/>
</dbReference>
<sequence length="277" mass="28601">MDYIVPTGLEEAFGHLARGPVHIVAGGTDYYPSRRRGALACDLLDVTRIAELQGVTRGDAGWRIGAATRWSDVIHADLPPAFNGLKAAAREVGSIQIQNAGTVAGNLCNASPAADGVPPLLTLDAQVELGSSQGLRMLALSDFITGPRRTALQPGEMVTAIHVPEPPNGATSGFAKLGARRYLVISITMTAALLTLDQRGFIAEARVAVGACSPVACRLPALEASLIGQDPSAPSIDSALLSPLAPIDDVRGSAAYRADAVSEQIAEALRAAGGKHG</sequence>
<reference evidence="6" key="1">
    <citation type="journal article" date="2019" name="Int. J. Syst. Evol. Microbiol.">
        <title>The Global Catalogue of Microorganisms (GCM) 10K type strain sequencing project: providing services to taxonomists for standard genome sequencing and annotation.</title>
        <authorList>
            <consortium name="The Broad Institute Genomics Platform"/>
            <consortium name="The Broad Institute Genome Sequencing Center for Infectious Disease"/>
            <person name="Wu L."/>
            <person name="Ma J."/>
        </authorList>
    </citation>
    <scope>NUCLEOTIDE SEQUENCE [LARGE SCALE GENOMIC DNA]</scope>
    <source>
        <strain evidence="6">KCTC 42911</strain>
    </source>
</reference>
<dbReference type="Gene3D" id="3.30.390.50">
    <property type="entry name" value="CO dehydrogenase flavoprotein, C-terminal domain"/>
    <property type="match status" value="1"/>
</dbReference>
<dbReference type="InterPro" id="IPR002346">
    <property type="entry name" value="Mopterin_DH_FAD-bd"/>
</dbReference>
<evidence type="ECO:0000256" key="3">
    <source>
        <dbReference type="ARBA" id="ARBA00023002"/>
    </source>
</evidence>
<accession>A0ABV7TFD7</accession>
<evidence type="ECO:0000256" key="1">
    <source>
        <dbReference type="ARBA" id="ARBA00022630"/>
    </source>
</evidence>
<dbReference type="PANTHER" id="PTHR42659:SF2">
    <property type="entry name" value="XANTHINE DEHYDROGENASE SUBUNIT C-RELATED"/>
    <property type="match status" value="1"/>
</dbReference>
<dbReference type="SUPFAM" id="SSF56176">
    <property type="entry name" value="FAD-binding/transporter-associated domain-like"/>
    <property type="match status" value="1"/>
</dbReference>
<proteinExistence type="predicted"/>
<evidence type="ECO:0000313" key="5">
    <source>
        <dbReference type="EMBL" id="MFC3614337.1"/>
    </source>
</evidence>
<dbReference type="RefSeq" id="WP_386735543.1">
    <property type="nucleotide sequence ID" value="NZ_JBHRXI010000010.1"/>
</dbReference>